<protein>
    <recommendedName>
        <fullName evidence="5">C3H1-type domain-containing protein</fullName>
    </recommendedName>
</protein>
<evidence type="ECO:0000256" key="4">
    <source>
        <dbReference type="PROSITE-ProRule" id="PRU00723"/>
    </source>
</evidence>
<proteinExistence type="predicted"/>
<feature type="zinc finger region" description="C3H1-type" evidence="4">
    <location>
        <begin position="10"/>
        <end position="38"/>
    </location>
</feature>
<organism evidence="6">
    <name type="scientific">Klosneuvirus KNV1</name>
    <dbReference type="NCBI Taxonomy" id="1977640"/>
    <lineage>
        <taxon>Viruses</taxon>
        <taxon>Varidnaviria</taxon>
        <taxon>Bamfordvirae</taxon>
        <taxon>Nucleocytoviricota</taxon>
        <taxon>Megaviricetes</taxon>
        <taxon>Imitervirales</taxon>
        <taxon>Mimiviridae</taxon>
        <taxon>Klosneuvirinae</taxon>
        <taxon>Klosneuvirus</taxon>
    </lineage>
</organism>
<gene>
    <name evidence="6" type="ORF">Klosneuvirus_1_12</name>
</gene>
<keyword evidence="3 4" id="KW-0862">Zinc</keyword>
<evidence type="ECO:0000313" key="6">
    <source>
        <dbReference type="EMBL" id="ARF11155.1"/>
    </source>
</evidence>
<dbReference type="EMBL" id="KY684108">
    <property type="protein sequence ID" value="ARF11155.1"/>
    <property type="molecule type" value="Genomic_DNA"/>
</dbReference>
<feature type="domain" description="C3H1-type" evidence="5">
    <location>
        <begin position="10"/>
        <end position="38"/>
    </location>
</feature>
<sequence>MDWNNNDKDNEKKILCFKMLNNKKCNYGNKCMYAHGLNEQKMEPLRHKAYTIIKFAKDLSNIDFIIDPALYDSLLQLTKVCSLCNKGQCPGGYNCRNGAVNIKYRVCYDDLVYGNCKRPNCQAIHLTERGLVPYIRQKNKHNYPNIKNSANNIFNTYNTNNTNNTNKDDNNSDNIQINYEKTYKNNKLKKELDDVQGILLTENFLLTQFGKTIEQDEELSDDEKNIDELIKYLNNNDTESDDESIFLV</sequence>
<keyword evidence="1 4" id="KW-0479">Metal-binding</keyword>
<evidence type="ECO:0000259" key="5">
    <source>
        <dbReference type="PROSITE" id="PS50103"/>
    </source>
</evidence>
<dbReference type="SMART" id="SM00356">
    <property type="entry name" value="ZnF_C3H1"/>
    <property type="match status" value="2"/>
</dbReference>
<dbReference type="SUPFAM" id="SSF90229">
    <property type="entry name" value="CCCH zinc finger"/>
    <property type="match status" value="1"/>
</dbReference>
<evidence type="ECO:0000256" key="2">
    <source>
        <dbReference type="ARBA" id="ARBA00022771"/>
    </source>
</evidence>
<keyword evidence="2 4" id="KW-0863">Zinc-finger</keyword>
<accession>A0A1V0SHF4</accession>
<dbReference type="GO" id="GO:0008270">
    <property type="term" value="F:zinc ion binding"/>
    <property type="evidence" value="ECO:0007669"/>
    <property type="project" value="UniProtKB-KW"/>
</dbReference>
<dbReference type="PROSITE" id="PS50103">
    <property type="entry name" value="ZF_C3H1"/>
    <property type="match status" value="1"/>
</dbReference>
<evidence type="ECO:0000256" key="1">
    <source>
        <dbReference type="ARBA" id="ARBA00022723"/>
    </source>
</evidence>
<dbReference type="InterPro" id="IPR036855">
    <property type="entry name" value="Znf_CCCH_sf"/>
</dbReference>
<dbReference type="InterPro" id="IPR000571">
    <property type="entry name" value="Znf_CCCH"/>
</dbReference>
<reference evidence="6" key="1">
    <citation type="journal article" date="2017" name="Science">
        <title>Giant viruses with an expanded complement of translation system components.</title>
        <authorList>
            <person name="Schulz F."/>
            <person name="Yutin N."/>
            <person name="Ivanova N.N."/>
            <person name="Ortega D.R."/>
            <person name="Lee T.K."/>
            <person name="Vierheilig J."/>
            <person name="Daims H."/>
            <person name="Horn M."/>
            <person name="Wagner M."/>
            <person name="Jensen G.J."/>
            <person name="Kyrpides N.C."/>
            <person name="Koonin E.V."/>
            <person name="Woyke T."/>
        </authorList>
    </citation>
    <scope>NUCLEOTIDE SEQUENCE</scope>
    <source>
        <strain evidence="6">KNV1</strain>
    </source>
</reference>
<name>A0A1V0SHF4_9VIRU</name>
<evidence type="ECO:0000256" key="3">
    <source>
        <dbReference type="ARBA" id="ARBA00022833"/>
    </source>
</evidence>
<dbReference type="Gene3D" id="4.10.1000.10">
    <property type="entry name" value="Zinc finger, CCCH-type"/>
    <property type="match status" value="1"/>
</dbReference>